<keyword evidence="2" id="KW-1185">Reference proteome</keyword>
<dbReference type="AlphaFoldDB" id="A0A8H4LMZ0"/>
<evidence type="ECO:0000313" key="2">
    <source>
        <dbReference type="Proteomes" id="UP000554235"/>
    </source>
</evidence>
<sequence>MSAIDFGVDHKFYPAGRTPEELSVGFLVANPNSPSDFLRLSNAPPSVITETLNPIASLDAKRKDAIETHIKSFLGAHYKIDVEKSGEVEAVKMIRERLNNITPEILKAMLGTPAAIAFLTRIAEQHAKRSKLKSWKRVFFNLDPWLVVSTQTFYDGKADVKSGKAVEGGVEVTAPVATALTHGASDDGNLSVAYQHEQTSTTKQSGHHVDPLVFAAKYQQVRYKLVDDQLASCYLLEDESVPVGFFSGDDSNGDGDPIKSAEDIVAFVEKGAIEVEFADS</sequence>
<gene>
    <name evidence="1" type="ORF">FALBO_1559</name>
</gene>
<evidence type="ECO:0000313" key="1">
    <source>
        <dbReference type="EMBL" id="KAF4471516.1"/>
    </source>
</evidence>
<name>A0A8H4LMZ0_9HYPO</name>
<dbReference type="EMBL" id="JAADYS010000195">
    <property type="protein sequence ID" value="KAF4471516.1"/>
    <property type="molecule type" value="Genomic_DNA"/>
</dbReference>
<dbReference type="Proteomes" id="UP000554235">
    <property type="component" value="Unassembled WGS sequence"/>
</dbReference>
<protein>
    <submittedName>
        <fullName evidence="1">Uncharacterized protein</fullName>
    </submittedName>
</protein>
<proteinExistence type="predicted"/>
<reference evidence="1 2" key="1">
    <citation type="submission" date="2020-01" db="EMBL/GenBank/DDBJ databases">
        <title>Identification and distribution of gene clusters putatively required for synthesis of sphingolipid metabolism inhibitors in phylogenetically diverse species of the filamentous fungus Fusarium.</title>
        <authorList>
            <person name="Kim H.-S."/>
            <person name="Busman M."/>
            <person name="Brown D.W."/>
            <person name="Divon H."/>
            <person name="Uhlig S."/>
            <person name="Proctor R.H."/>
        </authorList>
    </citation>
    <scope>NUCLEOTIDE SEQUENCE [LARGE SCALE GENOMIC DNA]</scope>
    <source>
        <strain evidence="1 2">NRRL 20459</strain>
    </source>
</reference>
<comment type="caution">
    <text evidence="1">The sequence shown here is derived from an EMBL/GenBank/DDBJ whole genome shotgun (WGS) entry which is preliminary data.</text>
</comment>
<accession>A0A8H4LMZ0</accession>
<organism evidence="1 2">
    <name type="scientific">Fusarium albosuccineum</name>
    <dbReference type="NCBI Taxonomy" id="1237068"/>
    <lineage>
        <taxon>Eukaryota</taxon>
        <taxon>Fungi</taxon>
        <taxon>Dikarya</taxon>
        <taxon>Ascomycota</taxon>
        <taxon>Pezizomycotina</taxon>
        <taxon>Sordariomycetes</taxon>
        <taxon>Hypocreomycetidae</taxon>
        <taxon>Hypocreales</taxon>
        <taxon>Nectriaceae</taxon>
        <taxon>Fusarium</taxon>
        <taxon>Fusarium decemcellulare species complex</taxon>
    </lineage>
</organism>